<evidence type="ECO:0008006" key="3">
    <source>
        <dbReference type="Google" id="ProtNLM"/>
    </source>
</evidence>
<dbReference type="Pfam" id="PF13646">
    <property type="entry name" value="HEAT_2"/>
    <property type="match status" value="2"/>
</dbReference>
<dbReference type="AlphaFoldDB" id="M5RLP0"/>
<evidence type="ECO:0000313" key="2">
    <source>
        <dbReference type="Proteomes" id="UP000011991"/>
    </source>
</evidence>
<protein>
    <recommendedName>
        <fullName evidence="3">PBS lyase HEAT domain protein repeat-containing protein</fullName>
    </recommendedName>
</protein>
<accession>M5RLP0</accession>
<dbReference type="InterPro" id="IPR004155">
    <property type="entry name" value="PBS_lyase_HEAT"/>
</dbReference>
<dbReference type="EMBL" id="ANOG01000400">
    <property type="protein sequence ID" value="EMI20243.1"/>
    <property type="molecule type" value="Genomic_DNA"/>
</dbReference>
<name>M5RLP0_9BACT</name>
<keyword evidence="2" id="KW-1185">Reference proteome</keyword>
<dbReference type="PANTHER" id="PTHR12697">
    <property type="entry name" value="PBS LYASE HEAT-LIKE PROTEIN"/>
    <property type="match status" value="1"/>
</dbReference>
<comment type="caution">
    <text evidence="1">The sequence shown here is derived from an EMBL/GenBank/DDBJ whole genome shotgun (WGS) entry which is preliminary data.</text>
</comment>
<dbReference type="PANTHER" id="PTHR12697:SF5">
    <property type="entry name" value="DEOXYHYPUSINE HYDROXYLASE"/>
    <property type="match status" value="1"/>
</dbReference>
<proteinExistence type="predicted"/>
<dbReference type="InterPro" id="IPR011989">
    <property type="entry name" value="ARM-like"/>
</dbReference>
<dbReference type="SUPFAM" id="SSF48371">
    <property type="entry name" value="ARM repeat"/>
    <property type="match status" value="1"/>
</dbReference>
<gene>
    <name evidence="1" type="ORF">RMSM_02819</name>
</gene>
<organism evidence="1 2">
    <name type="scientific">Rhodopirellula maiorica SM1</name>
    <dbReference type="NCBI Taxonomy" id="1265738"/>
    <lineage>
        <taxon>Bacteria</taxon>
        <taxon>Pseudomonadati</taxon>
        <taxon>Planctomycetota</taxon>
        <taxon>Planctomycetia</taxon>
        <taxon>Pirellulales</taxon>
        <taxon>Pirellulaceae</taxon>
        <taxon>Novipirellula</taxon>
    </lineage>
</organism>
<evidence type="ECO:0000313" key="1">
    <source>
        <dbReference type="EMBL" id="EMI20243.1"/>
    </source>
</evidence>
<dbReference type="GO" id="GO:0016491">
    <property type="term" value="F:oxidoreductase activity"/>
    <property type="evidence" value="ECO:0007669"/>
    <property type="project" value="TreeGrafter"/>
</dbReference>
<dbReference type="SMART" id="SM00567">
    <property type="entry name" value="EZ_HEAT"/>
    <property type="match status" value="4"/>
</dbReference>
<reference evidence="1 2" key="1">
    <citation type="journal article" date="2013" name="Mar. Genomics">
        <title>Expression of sulfatases in Rhodopirellula baltica and the diversity of sulfatases in the genus Rhodopirellula.</title>
        <authorList>
            <person name="Wegner C.E."/>
            <person name="Richter-Heitmann T."/>
            <person name="Klindworth A."/>
            <person name="Klockow C."/>
            <person name="Richter M."/>
            <person name="Achstetter T."/>
            <person name="Glockner F.O."/>
            <person name="Harder J."/>
        </authorList>
    </citation>
    <scope>NUCLEOTIDE SEQUENCE [LARGE SCALE GENOMIC DNA]</scope>
    <source>
        <strain evidence="1 2">SM1</strain>
    </source>
</reference>
<dbReference type="PROSITE" id="PS51257">
    <property type="entry name" value="PROKAR_LIPOPROTEIN"/>
    <property type="match status" value="1"/>
</dbReference>
<sequence length="212" mass="22903">MKRLLASLLAVLGVGCTDRPHEYTVKSLADYPSPDVPPLDVLLDDLDNGTLEERRNAAYGLGKHDDTNIAPRLISLLFDSDLYVRVYAIQSLRDLKDARATLPLCELLDEPQPEELILSNVTRALAAIGDARAVPTLIKTLDSTDPFTRTNAAYALGEIGDPSAIPALQLLEHDAVVPMRYHDDGGVSGAPAVNANAMKAIAKIRGEIPKIE</sequence>
<dbReference type="PATRIC" id="fig|1265738.3.peg.2824"/>
<dbReference type="Proteomes" id="UP000011991">
    <property type="component" value="Unassembled WGS sequence"/>
</dbReference>
<dbReference type="InterPro" id="IPR016024">
    <property type="entry name" value="ARM-type_fold"/>
</dbReference>
<dbReference type="Gene3D" id="1.25.10.10">
    <property type="entry name" value="Leucine-rich Repeat Variant"/>
    <property type="match status" value="1"/>
</dbReference>